<dbReference type="InterPro" id="IPR011993">
    <property type="entry name" value="PH-like_dom_sf"/>
</dbReference>
<feature type="domain" description="PH" evidence="2">
    <location>
        <begin position="338"/>
        <end position="437"/>
    </location>
</feature>
<reference evidence="3 4" key="1">
    <citation type="journal article" date="2012" name="PLoS Pathog.">
        <title>Diverse lifestyles and strategies of plant pathogenesis encoded in the genomes of eighteen Dothideomycetes fungi.</title>
        <authorList>
            <person name="Ohm R.A."/>
            <person name="Feau N."/>
            <person name="Henrissat B."/>
            <person name="Schoch C.L."/>
            <person name="Horwitz B.A."/>
            <person name="Barry K.W."/>
            <person name="Condon B.J."/>
            <person name="Copeland A.C."/>
            <person name="Dhillon B."/>
            <person name="Glaser F."/>
            <person name="Hesse C.N."/>
            <person name="Kosti I."/>
            <person name="LaButti K."/>
            <person name="Lindquist E.A."/>
            <person name="Lucas S."/>
            <person name="Salamov A.A."/>
            <person name="Bradshaw R.E."/>
            <person name="Ciuffetti L."/>
            <person name="Hamelin R.C."/>
            <person name="Kema G.H.J."/>
            <person name="Lawrence C."/>
            <person name="Scott J.A."/>
            <person name="Spatafora J.W."/>
            <person name="Turgeon B.G."/>
            <person name="de Wit P.J.G.M."/>
            <person name="Zhong S."/>
            <person name="Goodwin S.B."/>
            <person name="Grigoriev I.V."/>
        </authorList>
    </citation>
    <scope>NUCLEOTIDE SEQUENCE [LARGE SCALE GENOMIC DNA]</scope>
    <source>
        <strain evidence="4">C5 / ATCC 48332 / race O</strain>
    </source>
</reference>
<keyword evidence="4" id="KW-1185">Reference proteome</keyword>
<dbReference type="InterPro" id="IPR001849">
    <property type="entry name" value="PH_domain"/>
</dbReference>
<accession>M2U0Y8</accession>
<proteinExistence type="predicted"/>
<gene>
    <name evidence="3" type="ORF">COCHEDRAFT_1196875</name>
</gene>
<dbReference type="EMBL" id="KB445581">
    <property type="protein sequence ID" value="EMD87716.1"/>
    <property type="molecule type" value="Genomic_DNA"/>
</dbReference>
<evidence type="ECO:0000256" key="1">
    <source>
        <dbReference type="SAM" id="MobiDB-lite"/>
    </source>
</evidence>
<dbReference type="STRING" id="701091.M2U0Y8"/>
<organism evidence="3 4">
    <name type="scientific">Cochliobolus heterostrophus (strain C5 / ATCC 48332 / race O)</name>
    <name type="common">Southern corn leaf blight fungus</name>
    <name type="synonym">Bipolaris maydis</name>
    <dbReference type="NCBI Taxonomy" id="701091"/>
    <lineage>
        <taxon>Eukaryota</taxon>
        <taxon>Fungi</taxon>
        <taxon>Dikarya</taxon>
        <taxon>Ascomycota</taxon>
        <taxon>Pezizomycotina</taxon>
        <taxon>Dothideomycetes</taxon>
        <taxon>Pleosporomycetidae</taxon>
        <taxon>Pleosporales</taxon>
        <taxon>Pleosporineae</taxon>
        <taxon>Pleosporaceae</taxon>
        <taxon>Bipolaris</taxon>
    </lineage>
</organism>
<sequence length="478" mass="52785">MSTQTAARRARGPVAADVYTHVDIGGCDFGWAGSRRGRGQRWACTHTHAHVHTLAPALACIQPAARECNSHTPDMAATLDNHPPTHPPEMRPAAMTLDTPAMHNSKTINTTIDLMSPVNQNGCFEFDRIIKAGTVVKRTRKTKSWKPVYLVLRPNYLSIYKDKDETKLRHQINLAEITAVARQRDSKKKMDHVFGIFSPARNYHLGASTDKAAQEWVHLIRTEARIGVEDEADMAVLSPAPDKVTFAASASANRENIVSSSSEAEPRPSSSMVPEQMHSARRPSQALNYSGGEYGSISDFDFSDTNQASPNPLPRQITQDKRSLSQHSNIGATPGDERVVYHGWLYILKSKGGVRQWKKIWVVLRPKCLAFYKNDGEYSATHIIPFTSIIDAVDIDPLSRSKQHCMQVICEEKNYKFCASDDDTLARWLGAFKSLLVKKDAQQMRIPPPATNTANTQPPPVPASIPQPTTATATATAA</sequence>
<feature type="region of interest" description="Disordered" evidence="1">
    <location>
        <begin position="250"/>
        <end position="285"/>
    </location>
</feature>
<feature type="region of interest" description="Disordered" evidence="1">
    <location>
        <begin position="300"/>
        <end position="332"/>
    </location>
</feature>
<evidence type="ECO:0000313" key="3">
    <source>
        <dbReference type="EMBL" id="EMD87716.1"/>
    </source>
</evidence>
<feature type="region of interest" description="Disordered" evidence="1">
    <location>
        <begin position="446"/>
        <end position="478"/>
    </location>
</feature>
<dbReference type="SUPFAM" id="SSF50729">
    <property type="entry name" value="PH domain-like"/>
    <property type="match status" value="2"/>
</dbReference>
<protein>
    <recommendedName>
        <fullName evidence="2">PH domain-containing protein</fullName>
    </recommendedName>
</protein>
<dbReference type="InterPro" id="IPR051707">
    <property type="entry name" value="PI-Interact_SigTrans_Reg"/>
</dbReference>
<dbReference type="SMART" id="SM00233">
    <property type="entry name" value="PH"/>
    <property type="match status" value="2"/>
</dbReference>
<dbReference type="CDD" id="cd13298">
    <property type="entry name" value="PH1_PH_fungal"/>
    <property type="match status" value="1"/>
</dbReference>
<dbReference type="Proteomes" id="UP000016936">
    <property type="component" value="Unassembled WGS sequence"/>
</dbReference>
<evidence type="ECO:0000313" key="4">
    <source>
        <dbReference type="Proteomes" id="UP000016936"/>
    </source>
</evidence>
<dbReference type="Gene3D" id="2.30.29.30">
    <property type="entry name" value="Pleckstrin-homology domain (PH domain)/Phosphotyrosine-binding domain (PTB)"/>
    <property type="match status" value="2"/>
</dbReference>
<dbReference type="eggNOG" id="ENOG502QPZK">
    <property type="taxonomic scope" value="Eukaryota"/>
</dbReference>
<dbReference type="PROSITE" id="PS50003">
    <property type="entry name" value="PH_DOMAIN"/>
    <property type="match status" value="2"/>
</dbReference>
<dbReference type="CDD" id="cd13299">
    <property type="entry name" value="PH2_PH_fungal"/>
    <property type="match status" value="1"/>
</dbReference>
<dbReference type="PANTHER" id="PTHR14336:SF8">
    <property type="entry name" value="PROTEIN OPY1"/>
    <property type="match status" value="1"/>
</dbReference>
<feature type="domain" description="PH" evidence="2">
    <location>
        <begin position="128"/>
        <end position="225"/>
    </location>
</feature>
<reference evidence="4" key="2">
    <citation type="journal article" date="2013" name="PLoS Genet.">
        <title>Comparative genome structure, secondary metabolite, and effector coding capacity across Cochliobolus pathogens.</title>
        <authorList>
            <person name="Condon B.J."/>
            <person name="Leng Y."/>
            <person name="Wu D."/>
            <person name="Bushley K.E."/>
            <person name="Ohm R.A."/>
            <person name="Otillar R."/>
            <person name="Martin J."/>
            <person name="Schackwitz W."/>
            <person name="Grimwood J."/>
            <person name="MohdZainudin N."/>
            <person name="Xue C."/>
            <person name="Wang R."/>
            <person name="Manning V.A."/>
            <person name="Dhillon B."/>
            <person name="Tu Z.J."/>
            <person name="Steffenson B.J."/>
            <person name="Salamov A."/>
            <person name="Sun H."/>
            <person name="Lowry S."/>
            <person name="LaButti K."/>
            <person name="Han J."/>
            <person name="Copeland A."/>
            <person name="Lindquist E."/>
            <person name="Barry K."/>
            <person name="Schmutz J."/>
            <person name="Baker S.E."/>
            <person name="Ciuffetti L.M."/>
            <person name="Grigoriev I.V."/>
            <person name="Zhong S."/>
            <person name="Turgeon B.G."/>
        </authorList>
    </citation>
    <scope>NUCLEOTIDE SEQUENCE [LARGE SCALE GENOMIC DNA]</scope>
    <source>
        <strain evidence="4">C5 / ATCC 48332 / race O</strain>
    </source>
</reference>
<evidence type="ECO:0000259" key="2">
    <source>
        <dbReference type="PROSITE" id="PS50003"/>
    </source>
</evidence>
<feature type="compositionally biased region" description="Low complexity" evidence="1">
    <location>
        <begin position="466"/>
        <end position="478"/>
    </location>
</feature>
<dbReference type="PANTHER" id="PTHR14336">
    <property type="entry name" value="TANDEM PH DOMAIN CONTAINING PROTEIN"/>
    <property type="match status" value="1"/>
</dbReference>
<dbReference type="OrthoDB" id="2157866at2759"/>
<dbReference type="AlphaFoldDB" id="M2U0Y8"/>
<name>M2U0Y8_COCH5</name>
<feature type="compositionally biased region" description="Low complexity" evidence="1">
    <location>
        <begin position="259"/>
        <end position="271"/>
    </location>
</feature>
<dbReference type="Pfam" id="PF00169">
    <property type="entry name" value="PH"/>
    <property type="match status" value="2"/>
</dbReference>
<dbReference type="HOGENOM" id="CLU_037393_1_0_1"/>
<dbReference type="OMA" id="SWKPAYL"/>